<accession>A0A1F5RBX1</accession>
<feature type="domain" description="DUF6788" evidence="1">
    <location>
        <begin position="11"/>
        <end position="72"/>
    </location>
</feature>
<protein>
    <recommendedName>
        <fullName evidence="1">DUF6788 domain-containing protein</fullName>
    </recommendedName>
</protein>
<comment type="caution">
    <text evidence="2">The sequence shown here is derived from an EMBL/GenBank/DDBJ whole genome shotgun (WGS) entry which is preliminary data.</text>
</comment>
<evidence type="ECO:0000313" key="3">
    <source>
        <dbReference type="Proteomes" id="UP000177230"/>
    </source>
</evidence>
<dbReference type="AlphaFoldDB" id="A0A1F5RBX1"/>
<reference evidence="2 3" key="1">
    <citation type="journal article" date="2016" name="Nat. Commun.">
        <title>Thousands of microbial genomes shed light on interconnected biogeochemical processes in an aquifer system.</title>
        <authorList>
            <person name="Anantharaman K."/>
            <person name="Brown C.T."/>
            <person name="Hug L.A."/>
            <person name="Sharon I."/>
            <person name="Castelle C.J."/>
            <person name="Probst A.J."/>
            <person name="Thomas B.C."/>
            <person name="Singh A."/>
            <person name="Wilkins M.J."/>
            <person name="Karaoz U."/>
            <person name="Brodie E.L."/>
            <person name="Williams K.H."/>
            <person name="Hubbard S.S."/>
            <person name="Banfield J.F."/>
        </authorList>
    </citation>
    <scope>NUCLEOTIDE SEQUENCE [LARGE SCALE GENOMIC DNA]</scope>
</reference>
<proteinExistence type="predicted"/>
<dbReference type="InterPro" id="IPR046738">
    <property type="entry name" value="DUF6788"/>
</dbReference>
<dbReference type="Pfam" id="PF20586">
    <property type="entry name" value="DUF6788"/>
    <property type="match status" value="1"/>
</dbReference>
<organism evidence="2 3">
    <name type="scientific">Candidatus Edwardsbacteria bacterium GWF2_54_11</name>
    <dbReference type="NCBI Taxonomy" id="1817851"/>
    <lineage>
        <taxon>Bacteria</taxon>
        <taxon>Candidatus Edwardsiibacteriota</taxon>
    </lineage>
</organism>
<dbReference type="EMBL" id="MFFM01000034">
    <property type="protein sequence ID" value="OGF11959.1"/>
    <property type="molecule type" value="Genomic_DNA"/>
</dbReference>
<sequence length="109" mass="12979">MAYYILSNMLKEELARLRVLEKKYIEYINQCPKGSIAVKKRSNAAYAYLAYRDKDRIIFKYLGPYDSDKVKELRQKLAKCREYIINLKSVRNDIRDIKRILALKSITRP</sequence>
<name>A0A1F5RBX1_9BACT</name>
<gene>
    <name evidence="2" type="ORF">A2024_02930</name>
</gene>
<dbReference type="Proteomes" id="UP000177230">
    <property type="component" value="Unassembled WGS sequence"/>
</dbReference>
<evidence type="ECO:0000313" key="2">
    <source>
        <dbReference type="EMBL" id="OGF11959.1"/>
    </source>
</evidence>
<evidence type="ECO:0000259" key="1">
    <source>
        <dbReference type="Pfam" id="PF20586"/>
    </source>
</evidence>